<feature type="transmembrane region" description="Helical" evidence="8">
    <location>
        <begin position="106"/>
        <end position="125"/>
    </location>
</feature>
<comment type="similarity">
    <text evidence="8">Belongs to the MntP (TC 9.B.29) family.</text>
</comment>
<comment type="function">
    <text evidence="8">Probably functions as a manganese efflux pump.</text>
</comment>
<reference evidence="10" key="1">
    <citation type="submission" date="2016-10" db="EMBL/GenBank/DDBJ databases">
        <authorList>
            <person name="Varghese N."/>
            <person name="Submissions S."/>
        </authorList>
    </citation>
    <scope>NUCLEOTIDE SEQUENCE [LARGE SCALE GENOMIC DNA]</scope>
    <source>
        <strain evidence="10">DSM 3384</strain>
    </source>
</reference>
<evidence type="ECO:0000256" key="1">
    <source>
        <dbReference type="ARBA" id="ARBA00022448"/>
    </source>
</evidence>
<dbReference type="AlphaFoldDB" id="A0A1H2IEU6"/>
<evidence type="ECO:0000256" key="5">
    <source>
        <dbReference type="ARBA" id="ARBA00023065"/>
    </source>
</evidence>
<comment type="subcellular location">
    <subcellularLocation>
        <location evidence="8">Cell membrane</location>
        <topology evidence="8">Multi-pass membrane protein</topology>
    </subcellularLocation>
</comment>
<proteinExistence type="inferred from homology"/>
<keyword evidence="2 8" id="KW-1003">Cell membrane</keyword>
<keyword evidence="1 8" id="KW-0813">Transport</keyword>
<evidence type="ECO:0000313" key="9">
    <source>
        <dbReference type="EMBL" id="SDU42622.1"/>
    </source>
</evidence>
<feature type="transmembrane region" description="Helical" evidence="8">
    <location>
        <begin position="68"/>
        <end position="85"/>
    </location>
</feature>
<organism evidence="9 10">
    <name type="scientific">Desulfobacula phenolica</name>
    <dbReference type="NCBI Taxonomy" id="90732"/>
    <lineage>
        <taxon>Bacteria</taxon>
        <taxon>Pseudomonadati</taxon>
        <taxon>Thermodesulfobacteriota</taxon>
        <taxon>Desulfobacteria</taxon>
        <taxon>Desulfobacterales</taxon>
        <taxon>Desulfobacteraceae</taxon>
        <taxon>Desulfobacula</taxon>
    </lineage>
</organism>
<dbReference type="PANTHER" id="PTHR35529:SF1">
    <property type="entry name" value="MANGANESE EFFLUX PUMP MNTP-RELATED"/>
    <property type="match status" value="1"/>
</dbReference>
<evidence type="ECO:0000256" key="3">
    <source>
        <dbReference type="ARBA" id="ARBA00022692"/>
    </source>
</evidence>
<dbReference type="RefSeq" id="WP_092235454.1">
    <property type="nucleotide sequence ID" value="NZ_FNLL01000008.1"/>
</dbReference>
<dbReference type="EMBL" id="FNLL01000008">
    <property type="protein sequence ID" value="SDU42622.1"/>
    <property type="molecule type" value="Genomic_DNA"/>
</dbReference>
<dbReference type="Proteomes" id="UP000199608">
    <property type="component" value="Unassembled WGS sequence"/>
</dbReference>
<dbReference type="PANTHER" id="PTHR35529">
    <property type="entry name" value="MANGANESE EFFLUX PUMP MNTP-RELATED"/>
    <property type="match status" value="1"/>
</dbReference>
<feature type="transmembrane region" description="Helical" evidence="8">
    <location>
        <begin position="166"/>
        <end position="185"/>
    </location>
</feature>
<evidence type="ECO:0000256" key="7">
    <source>
        <dbReference type="ARBA" id="ARBA00023211"/>
    </source>
</evidence>
<keyword evidence="4 8" id="KW-1133">Transmembrane helix</keyword>
<evidence type="ECO:0000256" key="2">
    <source>
        <dbReference type="ARBA" id="ARBA00022475"/>
    </source>
</evidence>
<accession>A0A1H2IEU6</accession>
<gene>
    <name evidence="8" type="primary">mntP</name>
    <name evidence="9" type="ORF">SAMN04487931_108133</name>
</gene>
<feature type="transmembrane region" description="Helical" evidence="8">
    <location>
        <begin position="39"/>
        <end position="62"/>
    </location>
</feature>
<feature type="transmembrane region" description="Helical" evidence="8">
    <location>
        <begin position="131"/>
        <end position="154"/>
    </location>
</feature>
<feature type="transmembrane region" description="Helical" evidence="8">
    <location>
        <begin position="6"/>
        <end position="27"/>
    </location>
</feature>
<keyword evidence="10" id="KW-1185">Reference proteome</keyword>
<name>A0A1H2IEU6_9BACT</name>
<evidence type="ECO:0000256" key="6">
    <source>
        <dbReference type="ARBA" id="ARBA00023136"/>
    </source>
</evidence>
<dbReference type="InterPro" id="IPR003810">
    <property type="entry name" value="Mntp/YtaF"/>
</dbReference>
<dbReference type="GO" id="GO:0005384">
    <property type="term" value="F:manganese ion transmembrane transporter activity"/>
    <property type="evidence" value="ECO:0007669"/>
    <property type="project" value="UniProtKB-UniRule"/>
</dbReference>
<keyword evidence="6 8" id="KW-0472">Membrane</keyword>
<dbReference type="HAMAP" id="MF_01521">
    <property type="entry name" value="MntP_pump"/>
    <property type="match status" value="1"/>
</dbReference>
<evidence type="ECO:0000313" key="10">
    <source>
        <dbReference type="Proteomes" id="UP000199608"/>
    </source>
</evidence>
<dbReference type="GO" id="GO:0005886">
    <property type="term" value="C:plasma membrane"/>
    <property type="evidence" value="ECO:0007669"/>
    <property type="project" value="UniProtKB-SubCell"/>
</dbReference>
<keyword evidence="5 8" id="KW-0406">Ion transport</keyword>
<protein>
    <recommendedName>
        <fullName evidence="8">Putative manganese efflux pump MntP</fullName>
    </recommendedName>
</protein>
<sequence length="186" mass="20356">MTTFEIIIIAVGLAMDASAVSLAAAAAGFASNARAKFRLCFHFGLFQFFMPLLGWGMGIKFVSYFKTFDHWIAFFLLAFVGIRMIREGMDKSSEIHKNDPSRGMTMVMLSVATSIDALAIGLSLAMLDVDIWYPSVMIGVITAGMSFVAIKIGTKLGVMFGKRMEIFGGIVLLFIGSRVLFSHLMP</sequence>
<dbReference type="Pfam" id="PF02659">
    <property type="entry name" value="Mntp"/>
    <property type="match status" value="1"/>
</dbReference>
<evidence type="ECO:0000256" key="8">
    <source>
        <dbReference type="HAMAP-Rule" id="MF_01521"/>
    </source>
</evidence>
<evidence type="ECO:0000256" key="4">
    <source>
        <dbReference type="ARBA" id="ARBA00022989"/>
    </source>
</evidence>
<keyword evidence="7 8" id="KW-0464">Manganese</keyword>
<keyword evidence="3 8" id="KW-0812">Transmembrane</keyword>
<dbReference type="InterPro" id="IPR022929">
    <property type="entry name" value="Put_MntP"/>
</dbReference>